<evidence type="ECO:0000256" key="1">
    <source>
        <dbReference type="SAM" id="MobiDB-lite"/>
    </source>
</evidence>
<dbReference type="WBParaSite" id="PDA_v2.g20020.t1">
    <property type="protein sequence ID" value="PDA_v2.g20020.t1"/>
    <property type="gene ID" value="PDA_v2.g20020"/>
</dbReference>
<keyword evidence="2" id="KW-1185">Reference proteome</keyword>
<feature type="compositionally biased region" description="Basic and acidic residues" evidence="1">
    <location>
        <begin position="44"/>
        <end position="55"/>
    </location>
</feature>
<accession>A0A914PND7</accession>
<evidence type="ECO:0000313" key="3">
    <source>
        <dbReference type="WBParaSite" id="PDA_v2.g20020.t1"/>
    </source>
</evidence>
<protein>
    <submittedName>
        <fullName evidence="3">Uncharacterized protein</fullName>
    </submittedName>
</protein>
<organism evidence="2 3">
    <name type="scientific">Panagrolaimus davidi</name>
    <dbReference type="NCBI Taxonomy" id="227884"/>
    <lineage>
        <taxon>Eukaryota</taxon>
        <taxon>Metazoa</taxon>
        <taxon>Ecdysozoa</taxon>
        <taxon>Nematoda</taxon>
        <taxon>Chromadorea</taxon>
        <taxon>Rhabditida</taxon>
        <taxon>Tylenchina</taxon>
        <taxon>Panagrolaimomorpha</taxon>
        <taxon>Panagrolaimoidea</taxon>
        <taxon>Panagrolaimidae</taxon>
        <taxon>Panagrolaimus</taxon>
    </lineage>
</organism>
<dbReference type="AlphaFoldDB" id="A0A914PND7"/>
<feature type="region of interest" description="Disordered" evidence="1">
    <location>
        <begin position="37"/>
        <end position="76"/>
    </location>
</feature>
<dbReference type="Proteomes" id="UP000887578">
    <property type="component" value="Unplaced"/>
</dbReference>
<feature type="compositionally biased region" description="Polar residues" evidence="1">
    <location>
        <begin position="56"/>
        <end position="65"/>
    </location>
</feature>
<name>A0A914PND7_9BILA</name>
<evidence type="ECO:0000313" key="2">
    <source>
        <dbReference type="Proteomes" id="UP000887578"/>
    </source>
</evidence>
<proteinExistence type="predicted"/>
<reference evidence="3" key="1">
    <citation type="submission" date="2022-11" db="UniProtKB">
        <authorList>
            <consortium name="WormBaseParasite"/>
        </authorList>
    </citation>
    <scope>IDENTIFICATION</scope>
</reference>
<sequence>MELEKNVGNSILDEETETPNPITMLLQPIINLWSNDDNEEKEELNDFKRTDENDHSSATNDSNIVFNDDNDLKSGQDELHKNQAAPSEMDILEEALNESPEKFIDTILAMNNASSSPIVVKAAEPNHEKSAAVKNDSFGQQILAQAGAQLMQQESAKCNQNIEYSTQKEEKIGNNFCINRTTTFHLEPANFPLKL</sequence>